<reference evidence="3 4" key="1">
    <citation type="submission" date="2016-10" db="EMBL/GenBank/DDBJ databases">
        <authorList>
            <person name="de Groot N.N."/>
        </authorList>
    </citation>
    <scope>NUCLEOTIDE SEQUENCE [LARGE SCALE GENOMIC DNA]</scope>
    <source>
        <strain evidence="3 4">DSM 20117</strain>
    </source>
</reference>
<dbReference type="InterPro" id="IPR040851">
    <property type="entry name" value="ParB-like_C"/>
</dbReference>
<dbReference type="Pfam" id="PF18064">
    <property type="entry name" value="CB_ParB_C"/>
    <property type="match status" value="1"/>
</dbReference>
<dbReference type="Gene3D" id="6.10.180.30">
    <property type="match status" value="1"/>
</dbReference>
<protein>
    <recommendedName>
        <fullName evidence="2">ParB-like C-terminal domain-containing protein</fullName>
    </recommendedName>
</protein>
<proteinExistence type="predicted"/>
<dbReference type="OrthoDB" id="4560943at2"/>
<sequence length="81" mass="9140">MSKSKPASFTPYFTEDDAGQVRAAFLAAGRAEGYASISELIEAATLREVRRLARKYNQSKAWEPAPPGTLRPRQRTREEQR</sequence>
<feature type="domain" description="ParB-like C-terminal" evidence="2">
    <location>
        <begin position="16"/>
        <end position="62"/>
    </location>
</feature>
<dbReference type="EMBL" id="FNKH01000001">
    <property type="protein sequence ID" value="SDQ03631.1"/>
    <property type="molecule type" value="Genomic_DNA"/>
</dbReference>
<accession>A0A1H0XLD2</accession>
<evidence type="ECO:0000313" key="3">
    <source>
        <dbReference type="EMBL" id="SDQ03631.1"/>
    </source>
</evidence>
<gene>
    <name evidence="3" type="ORF">SAMN04489742_0130</name>
</gene>
<keyword evidence="4" id="KW-1185">Reference proteome</keyword>
<name>A0A1H0XLD2_9MICC</name>
<organism evidence="3 4">
    <name type="scientific">Crystallibacter crystallopoietes</name>
    <dbReference type="NCBI Taxonomy" id="37928"/>
    <lineage>
        <taxon>Bacteria</taxon>
        <taxon>Bacillati</taxon>
        <taxon>Actinomycetota</taxon>
        <taxon>Actinomycetes</taxon>
        <taxon>Micrococcales</taxon>
        <taxon>Micrococcaceae</taxon>
        <taxon>Crystallibacter</taxon>
    </lineage>
</organism>
<feature type="region of interest" description="Disordered" evidence="1">
    <location>
        <begin position="56"/>
        <end position="81"/>
    </location>
</feature>
<dbReference type="RefSeq" id="WP_074698537.1">
    <property type="nucleotide sequence ID" value="NZ_FNKH01000001.1"/>
</dbReference>
<dbReference type="Proteomes" id="UP000181917">
    <property type="component" value="Unassembled WGS sequence"/>
</dbReference>
<dbReference type="STRING" id="37928.SAMN04489742_0130"/>
<dbReference type="AlphaFoldDB" id="A0A1H0XLD2"/>
<evidence type="ECO:0000313" key="4">
    <source>
        <dbReference type="Proteomes" id="UP000181917"/>
    </source>
</evidence>
<evidence type="ECO:0000256" key="1">
    <source>
        <dbReference type="SAM" id="MobiDB-lite"/>
    </source>
</evidence>
<evidence type="ECO:0000259" key="2">
    <source>
        <dbReference type="Pfam" id="PF18064"/>
    </source>
</evidence>